<accession>A0A151NN99</accession>
<dbReference type="Proteomes" id="UP000050525">
    <property type="component" value="Unassembled WGS sequence"/>
</dbReference>
<dbReference type="EMBL" id="AKHW03002528">
    <property type="protein sequence ID" value="KYO38190.1"/>
    <property type="molecule type" value="Genomic_DNA"/>
</dbReference>
<sequence>MQKRRSTGTQEIDGIWLREGTRRRFLKTDLPEKLEKGVVETASIISFINGSTTSRRHNEDADALSLTRHFRKTNMKNYIVLHFI</sequence>
<evidence type="ECO:0000313" key="2">
    <source>
        <dbReference type="Proteomes" id="UP000050525"/>
    </source>
</evidence>
<comment type="caution">
    <text evidence="1">The sequence shown here is derived from an EMBL/GenBank/DDBJ whole genome shotgun (WGS) entry which is preliminary data.</text>
</comment>
<dbReference type="AlphaFoldDB" id="A0A151NN99"/>
<proteinExistence type="predicted"/>
<organism evidence="1 2">
    <name type="scientific">Alligator mississippiensis</name>
    <name type="common">American alligator</name>
    <dbReference type="NCBI Taxonomy" id="8496"/>
    <lineage>
        <taxon>Eukaryota</taxon>
        <taxon>Metazoa</taxon>
        <taxon>Chordata</taxon>
        <taxon>Craniata</taxon>
        <taxon>Vertebrata</taxon>
        <taxon>Euteleostomi</taxon>
        <taxon>Archelosauria</taxon>
        <taxon>Archosauria</taxon>
        <taxon>Crocodylia</taxon>
        <taxon>Alligatoridae</taxon>
        <taxon>Alligatorinae</taxon>
        <taxon>Alligator</taxon>
    </lineage>
</organism>
<protein>
    <submittedName>
        <fullName evidence="1">Uncharacterized protein</fullName>
    </submittedName>
</protein>
<keyword evidence="2" id="KW-1185">Reference proteome</keyword>
<evidence type="ECO:0000313" key="1">
    <source>
        <dbReference type="EMBL" id="KYO38190.1"/>
    </source>
</evidence>
<name>A0A151NN99_ALLMI</name>
<gene>
    <name evidence="1" type="ORF">Y1Q_0007298</name>
</gene>
<reference evidence="1 2" key="1">
    <citation type="journal article" date="2012" name="Genome Biol.">
        <title>Sequencing three crocodilian genomes to illuminate the evolution of archosaurs and amniotes.</title>
        <authorList>
            <person name="St John J.A."/>
            <person name="Braun E.L."/>
            <person name="Isberg S.R."/>
            <person name="Miles L.G."/>
            <person name="Chong A.Y."/>
            <person name="Gongora J."/>
            <person name="Dalzell P."/>
            <person name="Moran C."/>
            <person name="Bed'hom B."/>
            <person name="Abzhanov A."/>
            <person name="Burgess S.C."/>
            <person name="Cooksey A.M."/>
            <person name="Castoe T.A."/>
            <person name="Crawford N.G."/>
            <person name="Densmore L.D."/>
            <person name="Drew J.C."/>
            <person name="Edwards S.V."/>
            <person name="Faircloth B.C."/>
            <person name="Fujita M.K."/>
            <person name="Greenwold M.J."/>
            <person name="Hoffmann F.G."/>
            <person name="Howard J.M."/>
            <person name="Iguchi T."/>
            <person name="Janes D.E."/>
            <person name="Khan S.Y."/>
            <person name="Kohno S."/>
            <person name="de Koning A.J."/>
            <person name="Lance S.L."/>
            <person name="McCarthy F.M."/>
            <person name="McCormack J.E."/>
            <person name="Merchant M.E."/>
            <person name="Peterson D.G."/>
            <person name="Pollock D.D."/>
            <person name="Pourmand N."/>
            <person name="Raney B.J."/>
            <person name="Roessler K.A."/>
            <person name="Sanford J.R."/>
            <person name="Sawyer R.H."/>
            <person name="Schmidt C.J."/>
            <person name="Triplett E.W."/>
            <person name="Tuberville T.D."/>
            <person name="Venegas-Anaya M."/>
            <person name="Howard J.T."/>
            <person name="Jarvis E.D."/>
            <person name="Guillette L.J.Jr."/>
            <person name="Glenn T.C."/>
            <person name="Green R.E."/>
            <person name="Ray D.A."/>
        </authorList>
    </citation>
    <scope>NUCLEOTIDE SEQUENCE [LARGE SCALE GENOMIC DNA]</scope>
    <source>
        <strain evidence="1">KSC_2009_1</strain>
    </source>
</reference>